<dbReference type="EMBL" id="JARTFS010000008">
    <property type="protein sequence ID" value="MED4401956.1"/>
    <property type="molecule type" value="Genomic_DNA"/>
</dbReference>
<dbReference type="GO" id="GO:0016787">
    <property type="term" value="F:hydrolase activity"/>
    <property type="evidence" value="ECO:0007669"/>
    <property type="project" value="UniProtKB-KW"/>
</dbReference>
<evidence type="ECO:0000256" key="3">
    <source>
        <dbReference type="ARBA" id="ARBA00023295"/>
    </source>
</evidence>
<accession>A0ABU6NY18</accession>
<dbReference type="RefSeq" id="WP_066235642.1">
    <property type="nucleotide sequence ID" value="NZ_JARTFQ010000002.1"/>
</dbReference>
<dbReference type="Proteomes" id="UP001342826">
    <property type="component" value="Unassembled WGS sequence"/>
</dbReference>
<comment type="caution">
    <text evidence="6">The sequence shown here is derived from an EMBL/GenBank/DDBJ whole genome shotgun (WGS) entry which is preliminary data.</text>
</comment>
<feature type="active site" description="Proton donor" evidence="4">
    <location>
        <position position="140"/>
    </location>
</feature>
<sequence>MAFIKISIIFIFSLIIILNIPKSDAVTSTSIQSGAWLGEWPSSSAKNIESFESMTNYKQHYIHTFINTNQSLNDWKSFMDYTASTGAINFLTLELKKTDGTDYSTVDVNKGLLDEKLIKIANQLKSWNNGSEIYLRIMHEVNGNWYGWSIGDSNINTNQTYKEAFIHIVQIFKNAGAENIKFIYNINAENVGSNASFMDAYPGDKYVDYVSMDGYNWGTLKSSEGSEHCNPIEHCHSWLSFRAVFDAPYNALTTHSKRPVIIAEYASSELGGDKAKWIYDVAYQLKSGTYPRLKAVIWFHENKETDWRVNSSNETLEAYKKLYK</sequence>
<evidence type="ECO:0000256" key="1">
    <source>
        <dbReference type="ARBA" id="ARBA00007754"/>
    </source>
</evidence>
<evidence type="ECO:0000313" key="6">
    <source>
        <dbReference type="EMBL" id="MED4401956.1"/>
    </source>
</evidence>
<evidence type="ECO:0000259" key="5">
    <source>
        <dbReference type="PROSITE" id="PS51764"/>
    </source>
</evidence>
<keyword evidence="7" id="KW-1185">Reference proteome</keyword>
<evidence type="ECO:0000256" key="2">
    <source>
        <dbReference type="ARBA" id="ARBA00022801"/>
    </source>
</evidence>
<protein>
    <submittedName>
        <fullName evidence="6">Glycosyl hydrolase</fullName>
    </submittedName>
</protein>
<gene>
    <name evidence="6" type="ORF">P9271_11570</name>
</gene>
<keyword evidence="3 4" id="KW-0326">Glycosidase</keyword>
<keyword evidence="2 4" id="KW-0378">Hydrolase</keyword>
<evidence type="ECO:0000256" key="4">
    <source>
        <dbReference type="PROSITE-ProRule" id="PRU01100"/>
    </source>
</evidence>
<dbReference type="InterPro" id="IPR022790">
    <property type="entry name" value="GH26_dom"/>
</dbReference>
<dbReference type="Pfam" id="PF02156">
    <property type="entry name" value="Glyco_hydro_26"/>
    <property type="match status" value="1"/>
</dbReference>
<reference evidence="6 7" key="1">
    <citation type="submission" date="2023-03" db="EMBL/GenBank/DDBJ databases">
        <title>Bacillus Genome Sequencing.</title>
        <authorList>
            <person name="Dunlap C."/>
        </authorList>
    </citation>
    <scope>NUCLEOTIDE SEQUENCE [LARGE SCALE GENOMIC DNA]</scope>
    <source>
        <strain evidence="6 7">NRS-1717</strain>
    </source>
</reference>
<evidence type="ECO:0000313" key="7">
    <source>
        <dbReference type="Proteomes" id="UP001342826"/>
    </source>
</evidence>
<dbReference type="PANTHER" id="PTHR40079">
    <property type="entry name" value="MANNAN ENDO-1,4-BETA-MANNOSIDASE E-RELATED"/>
    <property type="match status" value="1"/>
</dbReference>
<organism evidence="6 7">
    <name type="scientific">Metabacillus fastidiosus</name>
    <dbReference type="NCBI Taxonomy" id="1458"/>
    <lineage>
        <taxon>Bacteria</taxon>
        <taxon>Bacillati</taxon>
        <taxon>Bacillota</taxon>
        <taxon>Bacilli</taxon>
        <taxon>Bacillales</taxon>
        <taxon>Bacillaceae</taxon>
        <taxon>Metabacillus</taxon>
    </lineage>
</organism>
<feature type="domain" description="GH26" evidence="5">
    <location>
        <begin position="9"/>
        <end position="324"/>
    </location>
</feature>
<dbReference type="Gene3D" id="3.20.20.80">
    <property type="entry name" value="Glycosidases"/>
    <property type="match status" value="1"/>
</dbReference>
<name>A0ABU6NY18_9BACI</name>
<dbReference type="PROSITE" id="PS51764">
    <property type="entry name" value="GH26"/>
    <property type="match status" value="1"/>
</dbReference>
<dbReference type="InterPro" id="IPR000805">
    <property type="entry name" value="Glyco_hydro_26"/>
</dbReference>
<dbReference type="PANTHER" id="PTHR40079:SF4">
    <property type="entry name" value="GH26 DOMAIN-CONTAINING PROTEIN-RELATED"/>
    <property type="match status" value="1"/>
</dbReference>
<feature type="active site" description="Nucleophile" evidence="4">
    <location>
        <position position="264"/>
    </location>
</feature>
<comment type="similarity">
    <text evidence="1 4">Belongs to the glycosyl hydrolase 26 family.</text>
</comment>
<dbReference type="InterPro" id="IPR017853">
    <property type="entry name" value="GH"/>
</dbReference>
<dbReference type="SUPFAM" id="SSF51445">
    <property type="entry name" value="(Trans)glycosidases"/>
    <property type="match status" value="1"/>
</dbReference>
<proteinExistence type="inferred from homology"/>